<accession>A0A0A2V872</accession>
<dbReference type="HOGENOM" id="CLU_2170615_0_0_1"/>
<dbReference type="AlphaFoldDB" id="A0A0A2V872"/>
<comment type="caution">
    <text evidence="1">The sequence shown here is derived from an EMBL/GenBank/DDBJ whole genome shotgun (WGS) entry which is preliminary data.</text>
</comment>
<sequence>MLPLELPDPVLRADAAAVAVDLVQDRVGDGGAVFGHPAAVRARRARQVVVQVAVAEMAEDEGADVRVQRAHAGFGRHHEIGNALDRQRHIVLQVRAVGALRFGDFLAQLP</sequence>
<organism evidence="1 2">
    <name type="scientific">Beauveria bassiana D1-5</name>
    <dbReference type="NCBI Taxonomy" id="1245745"/>
    <lineage>
        <taxon>Eukaryota</taxon>
        <taxon>Fungi</taxon>
        <taxon>Dikarya</taxon>
        <taxon>Ascomycota</taxon>
        <taxon>Pezizomycotina</taxon>
        <taxon>Sordariomycetes</taxon>
        <taxon>Hypocreomycetidae</taxon>
        <taxon>Hypocreales</taxon>
        <taxon>Cordycipitaceae</taxon>
        <taxon>Beauveria</taxon>
    </lineage>
</organism>
<proteinExistence type="predicted"/>
<dbReference type="EMBL" id="ANFO01001667">
    <property type="protein sequence ID" value="KGQ02300.1"/>
    <property type="molecule type" value="Genomic_DNA"/>
</dbReference>
<name>A0A0A2V872_BEABA</name>
<dbReference type="Proteomes" id="UP000030106">
    <property type="component" value="Unassembled WGS sequence"/>
</dbReference>
<evidence type="ECO:0000313" key="2">
    <source>
        <dbReference type="Proteomes" id="UP000030106"/>
    </source>
</evidence>
<gene>
    <name evidence="1" type="ORF">BBAD15_g12491</name>
</gene>
<reference evidence="1 2" key="1">
    <citation type="submission" date="2012-10" db="EMBL/GenBank/DDBJ databases">
        <title>Genome sequencing and analysis of entomopathogenic fungi Beauveria bassiana D1-5.</title>
        <authorList>
            <person name="Li Q."/>
            <person name="Wang L."/>
            <person name="Zhang Z."/>
            <person name="Wang Q."/>
            <person name="Ren J."/>
            <person name="Wang M."/>
            <person name="Xu W."/>
            <person name="Wang J."/>
            <person name="Lu Y."/>
            <person name="Du Q."/>
            <person name="Sun Z."/>
        </authorList>
    </citation>
    <scope>NUCLEOTIDE SEQUENCE [LARGE SCALE GENOMIC DNA]</scope>
    <source>
        <strain evidence="1 2">D1-5</strain>
    </source>
</reference>
<protein>
    <submittedName>
        <fullName evidence="1">Uncharacterized protein</fullName>
    </submittedName>
</protein>
<evidence type="ECO:0000313" key="1">
    <source>
        <dbReference type="EMBL" id="KGQ02300.1"/>
    </source>
</evidence>